<keyword evidence="3" id="KW-1185">Reference proteome</keyword>
<accession>A0AAN9SE25</accession>
<organism evidence="2 3">
    <name type="scientific">Psophocarpus tetragonolobus</name>
    <name type="common">Winged bean</name>
    <name type="synonym">Dolichos tetragonolobus</name>
    <dbReference type="NCBI Taxonomy" id="3891"/>
    <lineage>
        <taxon>Eukaryota</taxon>
        <taxon>Viridiplantae</taxon>
        <taxon>Streptophyta</taxon>
        <taxon>Embryophyta</taxon>
        <taxon>Tracheophyta</taxon>
        <taxon>Spermatophyta</taxon>
        <taxon>Magnoliopsida</taxon>
        <taxon>eudicotyledons</taxon>
        <taxon>Gunneridae</taxon>
        <taxon>Pentapetalae</taxon>
        <taxon>rosids</taxon>
        <taxon>fabids</taxon>
        <taxon>Fabales</taxon>
        <taxon>Fabaceae</taxon>
        <taxon>Papilionoideae</taxon>
        <taxon>50 kb inversion clade</taxon>
        <taxon>NPAAA clade</taxon>
        <taxon>indigoferoid/millettioid clade</taxon>
        <taxon>Phaseoleae</taxon>
        <taxon>Psophocarpus</taxon>
    </lineage>
</organism>
<name>A0AAN9SE25_PSOTE</name>
<dbReference type="Proteomes" id="UP001386955">
    <property type="component" value="Unassembled WGS sequence"/>
</dbReference>
<evidence type="ECO:0000256" key="1">
    <source>
        <dbReference type="SAM" id="MobiDB-lite"/>
    </source>
</evidence>
<protein>
    <submittedName>
        <fullName evidence="2">Uncharacterized protein</fullName>
    </submittedName>
</protein>
<sequence length="155" mass="16810">MPRSEDSAHVNTERLVYWAYPSDVSKGHILTKLKGQAPTGHAGKLFGHDVCRDDPVLGVSGIVDSKAKSTLLKVSLRKGVKVGALLGSQTLMNLGWDRPEAEGVLNMKPIIVTIVQCFHGFGFSIIQIKGHTATDQDAEDTSESSFNPPSFFGFR</sequence>
<gene>
    <name evidence="2" type="ORF">VNO78_20825</name>
</gene>
<reference evidence="2 3" key="1">
    <citation type="submission" date="2024-01" db="EMBL/GenBank/DDBJ databases">
        <title>The genomes of 5 underutilized Papilionoideae crops provide insights into root nodulation and disease resistanc.</title>
        <authorList>
            <person name="Jiang F."/>
        </authorList>
    </citation>
    <scope>NUCLEOTIDE SEQUENCE [LARGE SCALE GENOMIC DNA]</scope>
    <source>
        <strain evidence="2">DUOXIRENSHENG_FW03</strain>
        <tissue evidence="2">Leaves</tissue>
    </source>
</reference>
<evidence type="ECO:0000313" key="2">
    <source>
        <dbReference type="EMBL" id="KAK7392388.1"/>
    </source>
</evidence>
<proteinExistence type="predicted"/>
<comment type="caution">
    <text evidence="2">The sequence shown here is derived from an EMBL/GenBank/DDBJ whole genome shotgun (WGS) entry which is preliminary data.</text>
</comment>
<evidence type="ECO:0000313" key="3">
    <source>
        <dbReference type="Proteomes" id="UP001386955"/>
    </source>
</evidence>
<dbReference type="AlphaFoldDB" id="A0AAN9SE25"/>
<dbReference type="EMBL" id="JAYMYS010000005">
    <property type="protein sequence ID" value="KAK7392388.1"/>
    <property type="molecule type" value="Genomic_DNA"/>
</dbReference>
<feature type="region of interest" description="Disordered" evidence="1">
    <location>
        <begin position="136"/>
        <end position="155"/>
    </location>
</feature>